<feature type="signal peptide" evidence="2">
    <location>
        <begin position="1"/>
        <end position="19"/>
    </location>
</feature>
<dbReference type="PANTHER" id="PTHR24637">
    <property type="entry name" value="COLLAGEN"/>
    <property type="match status" value="1"/>
</dbReference>
<evidence type="ECO:0000313" key="4">
    <source>
        <dbReference type="EMBL" id="CAH3192496.1"/>
    </source>
</evidence>
<accession>A0ABN8SN85</accession>
<evidence type="ECO:0000256" key="1">
    <source>
        <dbReference type="SAM" id="MobiDB-lite"/>
    </source>
</evidence>
<sequence>MVQYFAALLILCISGGSLGTTTSPQQQNTEKVKDLCERSIVGFPGIPGSNGMPGMPGVPGPQGLQGRDGTKGEIGDKGSQGMPGPRGDRGREGPPGKSGPRGIKGIIGQPGLVGMKGERGIVGNQGRKGDKGEKGESAKASQASVVPQTNWKQCVWKSESSSDNGKIKDCMFNKLQSNSALKVSFQGNMRVVGNYRCNRWYFKFNGNECSGPMTIEAAVYNAWPSGNPNLYHHRSFAGYCENIPQGAVRVELWVGKCSSFTLGNANTGWNSVSRIMIEEVSRSRS</sequence>
<name>A0ABN8SN85_9CNID</name>
<comment type="caution">
    <text evidence="4">The sequence shown here is derived from an EMBL/GenBank/DDBJ whole genome shotgun (WGS) entry which is preliminary data.</text>
</comment>
<feature type="compositionally biased region" description="Basic and acidic residues" evidence="1">
    <location>
        <begin position="127"/>
        <end position="137"/>
    </location>
</feature>
<evidence type="ECO:0000313" key="5">
    <source>
        <dbReference type="Proteomes" id="UP001159427"/>
    </source>
</evidence>
<dbReference type="PANTHER" id="PTHR24637:SF388">
    <property type="entry name" value="NEMATODE CUTICLE COLLAGEN N-TERMINAL DOMAIN-CONTAINING PROTEIN"/>
    <property type="match status" value="1"/>
</dbReference>
<dbReference type="Pfam" id="PF25815">
    <property type="entry name" value="CTHRC1_C"/>
    <property type="match status" value="1"/>
</dbReference>
<keyword evidence="2" id="KW-0732">Signal</keyword>
<dbReference type="Proteomes" id="UP001159427">
    <property type="component" value="Unassembled WGS sequence"/>
</dbReference>
<organism evidence="4 5">
    <name type="scientific">Porites evermanni</name>
    <dbReference type="NCBI Taxonomy" id="104178"/>
    <lineage>
        <taxon>Eukaryota</taxon>
        <taxon>Metazoa</taxon>
        <taxon>Cnidaria</taxon>
        <taxon>Anthozoa</taxon>
        <taxon>Hexacorallia</taxon>
        <taxon>Scleractinia</taxon>
        <taxon>Fungiina</taxon>
        <taxon>Poritidae</taxon>
        <taxon>Porites</taxon>
    </lineage>
</organism>
<feature type="region of interest" description="Disordered" evidence="1">
    <location>
        <begin position="46"/>
        <end position="145"/>
    </location>
</feature>
<keyword evidence="5" id="KW-1185">Reference proteome</keyword>
<evidence type="ECO:0000259" key="3">
    <source>
        <dbReference type="Pfam" id="PF25815"/>
    </source>
</evidence>
<dbReference type="InterPro" id="IPR057873">
    <property type="entry name" value="CTHRC1_C"/>
</dbReference>
<proteinExistence type="predicted"/>
<gene>
    <name evidence="4" type="ORF">PEVE_00024045</name>
</gene>
<dbReference type="EMBL" id="CALNXI010003200">
    <property type="protein sequence ID" value="CAH3192496.1"/>
    <property type="molecule type" value="Genomic_DNA"/>
</dbReference>
<protein>
    <recommendedName>
        <fullName evidence="3">CTHRC1 C-terminal domain-containing protein</fullName>
    </recommendedName>
</protein>
<dbReference type="Pfam" id="PF01391">
    <property type="entry name" value="Collagen"/>
    <property type="match status" value="1"/>
</dbReference>
<feature type="compositionally biased region" description="Low complexity" evidence="1">
    <location>
        <begin position="46"/>
        <end position="65"/>
    </location>
</feature>
<evidence type="ECO:0000256" key="2">
    <source>
        <dbReference type="SAM" id="SignalP"/>
    </source>
</evidence>
<dbReference type="InterPro" id="IPR008160">
    <property type="entry name" value="Collagen"/>
</dbReference>
<reference evidence="4 5" key="1">
    <citation type="submission" date="2022-05" db="EMBL/GenBank/DDBJ databases">
        <authorList>
            <consortium name="Genoscope - CEA"/>
            <person name="William W."/>
        </authorList>
    </citation>
    <scope>NUCLEOTIDE SEQUENCE [LARGE SCALE GENOMIC DNA]</scope>
</reference>
<feature type="domain" description="CTHRC1 C-terminal" evidence="3">
    <location>
        <begin position="149"/>
        <end position="277"/>
    </location>
</feature>
<feature type="chain" id="PRO_5045665699" description="CTHRC1 C-terminal domain-containing protein" evidence="2">
    <location>
        <begin position="20"/>
        <end position="285"/>
    </location>
</feature>